<reference evidence="2 3" key="1">
    <citation type="submission" date="2024-02" db="EMBL/GenBank/DDBJ databases">
        <title>Seven novel Bacillus-like species.</title>
        <authorList>
            <person name="Liu G."/>
        </authorList>
    </citation>
    <scope>NUCLEOTIDE SEQUENCE [LARGE SCALE GENOMIC DNA]</scope>
    <source>
        <strain evidence="2 3">FJAT-52054</strain>
    </source>
</reference>
<evidence type="ECO:0000313" key="2">
    <source>
        <dbReference type="EMBL" id="WXB96492.1"/>
    </source>
</evidence>
<dbReference type="InterPro" id="IPR024617">
    <property type="entry name" value="DUF3870"/>
</dbReference>
<evidence type="ECO:0000313" key="3">
    <source>
        <dbReference type="Proteomes" id="UP001377337"/>
    </source>
</evidence>
<dbReference type="Pfam" id="PF12986">
    <property type="entry name" value="DUF3870"/>
    <property type="match status" value="1"/>
</dbReference>
<feature type="domain" description="DUF3870" evidence="1">
    <location>
        <begin position="8"/>
        <end position="99"/>
    </location>
</feature>
<proteinExistence type="predicted"/>
<accession>A0ABZ2NFD4</accession>
<keyword evidence="3" id="KW-1185">Reference proteome</keyword>
<name>A0ABZ2NFD4_9BACI</name>
<gene>
    <name evidence="2" type="ORF">WCV65_18460</name>
</gene>
<dbReference type="RefSeq" id="WP_338778514.1">
    <property type="nucleotide sequence ID" value="NZ_CP147407.1"/>
</dbReference>
<sequence>MFHEETVFIIGDAQVSQNNPISKVFSQFFLGVVVDTSNGRIVDAECSATIDLTVRFVRSIFVGRLIEDEEIITSIQKRYFGSSQKALIVAFRDAQRKYKQQFAALST</sequence>
<dbReference type="EMBL" id="CP147407">
    <property type="protein sequence ID" value="WXB96492.1"/>
    <property type="molecule type" value="Genomic_DNA"/>
</dbReference>
<evidence type="ECO:0000259" key="1">
    <source>
        <dbReference type="Pfam" id="PF12986"/>
    </source>
</evidence>
<organism evidence="2 3">
    <name type="scientific">Metabacillus sediminis</name>
    <dbReference type="NCBI Taxonomy" id="3117746"/>
    <lineage>
        <taxon>Bacteria</taxon>
        <taxon>Bacillati</taxon>
        <taxon>Bacillota</taxon>
        <taxon>Bacilli</taxon>
        <taxon>Bacillales</taxon>
        <taxon>Bacillaceae</taxon>
        <taxon>Metabacillus</taxon>
    </lineage>
</organism>
<dbReference type="Proteomes" id="UP001377337">
    <property type="component" value="Chromosome"/>
</dbReference>
<protein>
    <submittedName>
        <fullName evidence="2">DUF3870 domain-containing protein</fullName>
    </submittedName>
</protein>